<organism evidence="1 2">
    <name type="scientific">Leptomonas pyrrhocoris</name>
    <name type="common">Firebug parasite</name>
    <dbReference type="NCBI Taxonomy" id="157538"/>
    <lineage>
        <taxon>Eukaryota</taxon>
        <taxon>Discoba</taxon>
        <taxon>Euglenozoa</taxon>
        <taxon>Kinetoplastea</taxon>
        <taxon>Metakinetoplastina</taxon>
        <taxon>Trypanosomatida</taxon>
        <taxon>Trypanosomatidae</taxon>
        <taxon>Leishmaniinae</taxon>
        <taxon>Leptomonas</taxon>
    </lineage>
</organism>
<comment type="caution">
    <text evidence="1">The sequence shown here is derived from an EMBL/GenBank/DDBJ whole genome shotgun (WGS) entry which is preliminary data.</text>
</comment>
<keyword evidence="1" id="KW-0808">Transferase</keyword>
<dbReference type="RefSeq" id="XP_015654090.1">
    <property type="nucleotide sequence ID" value="XM_015807141.1"/>
</dbReference>
<dbReference type="AlphaFoldDB" id="A0A0N0VDL0"/>
<reference evidence="1 2" key="1">
    <citation type="submission" date="2015-07" db="EMBL/GenBank/DDBJ databases">
        <title>High-quality genome of monoxenous trypanosomatid Leptomonas pyrrhocoris.</title>
        <authorList>
            <person name="Flegontov P."/>
            <person name="Butenko A."/>
            <person name="Firsov S."/>
            <person name="Vlcek C."/>
            <person name="Logacheva M.D."/>
            <person name="Field M."/>
            <person name="Filatov D."/>
            <person name="Flegontova O."/>
            <person name="Gerasimov E."/>
            <person name="Jackson A.P."/>
            <person name="Kelly S."/>
            <person name="Opperdoes F."/>
            <person name="O'Reilly A."/>
            <person name="Votypka J."/>
            <person name="Yurchenko V."/>
            <person name="Lukes J."/>
        </authorList>
    </citation>
    <scope>NUCLEOTIDE SEQUENCE [LARGE SCALE GENOMIC DNA]</scope>
    <source>
        <strain evidence="1">H10</strain>
    </source>
</reference>
<dbReference type="InterPro" id="IPR019410">
    <property type="entry name" value="Methyltransf_16"/>
</dbReference>
<accession>A0A0N0VDL0</accession>
<dbReference type="GO" id="GO:0008168">
    <property type="term" value="F:methyltransferase activity"/>
    <property type="evidence" value="ECO:0007669"/>
    <property type="project" value="UniProtKB-KW"/>
</dbReference>
<dbReference type="PANTHER" id="PTHR14614">
    <property type="entry name" value="HEPATOCELLULAR CARCINOMA-ASSOCIATED ANTIGEN"/>
    <property type="match status" value="1"/>
</dbReference>
<gene>
    <name evidence="1" type="ORF">ABB37_08219</name>
</gene>
<dbReference type="GeneID" id="26908504"/>
<evidence type="ECO:0000313" key="1">
    <source>
        <dbReference type="EMBL" id="KPA75651.1"/>
    </source>
</evidence>
<dbReference type="InterPro" id="IPR029063">
    <property type="entry name" value="SAM-dependent_MTases_sf"/>
</dbReference>
<dbReference type="OMA" id="TRAGNEC"/>
<dbReference type="OrthoDB" id="194386at2759"/>
<dbReference type="Pfam" id="PF10294">
    <property type="entry name" value="Methyltransf_16"/>
    <property type="match status" value="1"/>
</dbReference>
<dbReference type="Proteomes" id="UP000037923">
    <property type="component" value="Unassembled WGS sequence"/>
</dbReference>
<dbReference type="EMBL" id="LGTL01000023">
    <property type="protein sequence ID" value="KPA75651.1"/>
    <property type="molecule type" value="Genomic_DNA"/>
</dbReference>
<evidence type="ECO:0000313" key="2">
    <source>
        <dbReference type="Proteomes" id="UP000037923"/>
    </source>
</evidence>
<proteinExistence type="predicted"/>
<protein>
    <submittedName>
        <fullName evidence="1">Putative methyltransferase</fullName>
    </submittedName>
</protein>
<dbReference type="SUPFAM" id="SSF53335">
    <property type="entry name" value="S-adenosyl-L-methionine-dependent methyltransferases"/>
    <property type="match status" value="1"/>
</dbReference>
<keyword evidence="2" id="KW-1185">Reference proteome</keyword>
<dbReference type="VEuPathDB" id="TriTrypDB:LpyrH10_23_0040"/>
<dbReference type="GO" id="GO:0032259">
    <property type="term" value="P:methylation"/>
    <property type="evidence" value="ECO:0007669"/>
    <property type="project" value="UniProtKB-KW"/>
</dbReference>
<name>A0A0N0VDL0_LEPPY</name>
<sequence>MPFVLSHPPDTAERVEGEPFYQLCAYSIQDSDAVRSPWHDFRFCLRAFKVLPPCDAVGLLSGHDATGLVVWSGALALLEWLLHHPDRLDAAMRSSSTQDQTSAASVGAASATHVIELGCGSGITTVGLHALLSRRRGAAPLGQNDAAARTHLWATDGNPDCVELAQRNVREQCSGGGDGSPSCGVAASAELLAWGDDAAAEQLLRKCCGDASPSCGPSVTIVSADVLYDAAAVPLLVSTAAKVADLRAPAGASGCCEKELEWWLAYAPRSLTRAGNECIFQTLLDAFAERGWTYEVFPLPAGAVTTGFEEHCDCDTTALRGCILVVRVKGAAFSSRE</sequence>
<dbReference type="Gene3D" id="3.40.50.150">
    <property type="entry name" value="Vaccinia Virus protein VP39"/>
    <property type="match status" value="1"/>
</dbReference>
<keyword evidence="1" id="KW-0489">Methyltransferase</keyword>